<dbReference type="AlphaFoldDB" id="A0A086SVX7"/>
<name>A0A086SVX7_HAPC1</name>
<organism evidence="2 3">
    <name type="scientific">Hapsidospora chrysogenum (strain ATCC 11550 / CBS 779.69 / DSM 880 / IAM 14645 / JCM 23072 / IMI 49137)</name>
    <name type="common">Acremonium chrysogenum</name>
    <dbReference type="NCBI Taxonomy" id="857340"/>
    <lineage>
        <taxon>Eukaryota</taxon>
        <taxon>Fungi</taxon>
        <taxon>Dikarya</taxon>
        <taxon>Ascomycota</taxon>
        <taxon>Pezizomycotina</taxon>
        <taxon>Sordariomycetes</taxon>
        <taxon>Hypocreomycetidae</taxon>
        <taxon>Hypocreales</taxon>
        <taxon>Bionectriaceae</taxon>
        <taxon>Hapsidospora</taxon>
    </lineage>
</organism>
<evidence type="ECO:0000313" key="2">
    <source>
        <dbReference type="EMBL" id="KFH41259.1"/>
    </source>
</evidence>
<comment type="caution">
    <text evidence="2">The sequence shown here is derived from an EMBL/GenBank/DDBJ whole genome shotgun (WGS) entry which is preliminary data.</text>
</comment>
<gene>
    <name evidence="2" type="ORF">ACRE_080370</name>
</gene>
<dbReference type="Proteomes" id="UP000029964">
    <property type="component" value="Unassembled WGS sequence"/>
</dbReference>
<sequence length="94" mass="10116">MAIDRGRETSAAKGPPREGKKTIDGVGGGSGGRRAEVKKEVRKMEKVGNQKLEREKKTPTGVGGRARQLKREGAGVCKYFSREWGGCGNGNEIE</sequence>
<feature type="compositionally biased region" description="Basic and acidic residues" evidence="1">
    <location>
        <begin position="1"/>
        <end position="23"/>
    </location>
</feature>
<accession>A0A086SVX7</accession>
<protein>
    <submittedName>
        <fullName evidence="2">Uncharacterized protein</fullName>
    </submittedName>
</protein>
<evidence type="ECO:0000256" key="1">
    <source>
        <dbReference type="SAM" id="MobiDB-lite"/>
    </source>
</evidence>
<feature type="compositionally biased region" description="Basic and acidic residues" evidence="1">
    <location>
        <begin position="33"/>
        <end position="58"/>
    </location>
</feature>
<evidence type="ECO:0000313" key="3">
    <source>
        <dbReference type="Proteomes" id="UP000029964"/>
    </source>
</evidence>
<feature type="region of interest" description="Disordered" evidence="1">
    <location>
        <begin position="1"/>
        <end position="67"/>
    </location>
</feature>
<dbReference type="EMBL" id="JPKY01000138">
    <property type="protein sequence ID" value="KFH41259.1"/>
    <property type="molecule type" value="Genomic_DNA"/>
</dbReference>
<proteinExistence type="predicted"/>
<dbReference type="HOGENOM" id="CLU_2385624_0_0_1"/>
<keyword evidence="3" id="KW-1185">Reference proteome</keyword>
<reference evidence="3" key="1">
    <citation type="journal article" date="2014" name="Genome Announc.">
        <title>Genome sequence and annotation of Acremonium chrysogenum, producer of the beta-lactam antibiotic cephalosporin C.</title>
        <authorList>
            <person name="Terfehr D."/>
            <person name="Dahlmann T.A."/>
            <person name="Specht T."/>
            <person name="Zadra I."/>
            <person name="Kuernsteiner H."/>
            <person name="Kueck U."/>
        </authorList>
    </citation>
    <scope>NUCLEOTIDE SEQUENCE [LARGE SCALE GENOMIC DNA]</scope>
    <source>
        <strain evidence="3">ATCC 11550 / CBS 779.69 / DSM 880 / IAM 14645 / JCM 23072 / IMI 49137</strain>
    </source>
</reference>